<comment type="caution">
    <text evidence="2">The sequence shown here is derived from an EMBL/GenBank/DDBJ whole genome shotgun (WGS) entry which is preliminary data.</text>
</comment>
<dbReference type="RefSeq" id="WP_070230113.1">
    <property type="nucleotide sequence ID" value="NZ_BJYO01000002.1"/>
</dbReference>
<dbReference type="PANTHER" id="PTHR30344">
    <property type="entry name" value="6-PHOSPHOGLUCONOLACTONASE-RELATED"/>
    <property type="match status" value="1"/>
</dbReference>
<organism evidence="2 3">
    <name type="scientific">Weissella soli</name>
    <dbReference type="NCBI Taxonomy" id="155866"/>
    <lineage>
        <taxon>Bacteria</taxon>
        <taxon>Bacillati</taxon>
        <taxon>Bacillota</taxon>
        <taxon>Bacilli</taxon>
        <taxon>Lactobacillales</taxon>
        <taxon>Lactobacillaceae</taxon>
        <taxon>Weissella</taxon>
    </lineage>
</organism>
<reference evidence="2 3" key="1">
    <citation type="submission" date="2018-07" db="EMBL/GenBank/DDBJ databases">
        <title>Genomic Encyclopedia of Type Strains, Phase III (KMG-III): the genomes of soil and plant-associated and newly described type strains.</title>
        <authorList>
            <person name="Whitman W."/>
        </authorList>
    </citation>
    <scope>NUCLEOTIDE SEQUENCE [LARGE SCALE GENOMIC DNA]</scope>
    <source>
        <strain evidence="2 3">CECT 7031</strain>
    </source>
</reference>
<dbReference type="Pfam" id="PF10282">
    <property type="entry name" value="Lactonase"/>
    <property type="match status" value="1"/>
</dbReference>
<dbReference type="KEGG" id="wso:WSWS_00854"/>
<accession>A0A288QTU3</accession>
<dbReference type="GeneID" id="94546051"/>
<dbReference type="Proteomes" id="UP000254912">
    <property type="component" value="Unassembled WGS sequence"/>
</dbReference>
<evidence type="ECO:0000313" key="2">
    <source>
        <dbReference type="EMBL" id="RDL12056.1"/>
    </source>
</evidence>
<protein>
    <submittedName>
        <fullName evidence="2">6-phosphogluconolactonase</fullName>
    </submittedName>
</protein>
<dbReference type="SUPFAM" id="SSF51004">
    <property type="entry name" value="C-terminal (heme d1) domain of cytochrome cd1-nitrite reductase"/>
    <property type="match status" value="1"/>
</dbReference>
<evidence type="ECO:0000313" key="3">
    <source>
        <dbReference type="Proteomes" id="UP000254912"/>
    </source>
</evidence>
<name>A0A288QTU3_9LACO</name>
<dbReference type="Gene3D" id="2.130.10.10">
    <property type="entry name" value="YVTN repeat-like/Quinoprotein amine dehydrogenase"/>
    <property type="match status" value="1"/>
</dbReference>
<dbReference type="GO" id="GO:0017057">
    <property type="term" value="F:6-phosphogluconolactonase activity"/>
    <property type="evidence" value="ECO:0007669"/>
    <property type="project" value="TreeGrafter"/>
</dbReference>
<dbReference type="EMBL" id="QRAS01000001">
    <property type="protein sequence ID" value="RDL12056.1"/>
    <property type="molecule type" value="Genomic_DNA"/>
</dbReference>
<dbReference type="InterPro" id="IPR011048">
    <property type="entry name" value="Haem_d1_sf"/>
</dbReference>
<dbReference type="InterPro" id="IPR015943">
    <property type="entry name" value="WD40/YVTN_repeat-like_dom_sf"/>
</dbReference>
<comment type="similarity">
    <text evidence="1">Belongs to the cycloisomerase 2 family.</text>
</comment>
<dbReference type="GO" id="GO:0005829">
    <property type="term" value="C:cytosol"/>
    <property type="evidence" value="ECO:0007669"/>
    <property type="project" value="TreeGrafter"/>
</dbReference>
<dbReference type="InterPro" id="IPR019405">
    <property type="entry name" value="Lactonase_7-beta_prop"/>
</dbReference>
<keyword evidence="3" id="KW-1185">Reference proteome</keyword>
<proteinExistence type="inferred from homology"/>
<gene>
    <name evidence="2" type="ORF">DFP99_0482</name>
</gene>
<evidence type="ECO:0000256" key="1">
    <source>
        <dbReference type="ARBA" id="ARBA00005564"/>
    </source>
</evidence>
<sequence>MASEKVVFGTYTKRVSKGLYTAELNTETGDLENITEFAELGNPTYTALSAAGKLYAVDKQGDQGGVAVVDFATGTIEQEVLAEGASPAYLAVDEARQLLYSGNYHKGTLEVFAIAADGQITLTDSFQSEGSGPRPEQESAHVHFNNLTPDNRVVVVDLGADKVYTFDVSAEGKLSLVTTFETEPGFGPRHIRFSPDGQYAYLLGELSSLLSVLKYDAATGSFTLVQTVSTKPADWIEHNGTAALRVSDDGKFVYASNRGHNSIAVFAVSEAGAHLERIQLISTEGDFPRDFALDPSQAWVVAANQNTDNVSVYRRDIETGLLELVHKDIAVPETVRVEFV</sequence>
<dbReference type="AlphaFoldDB" id="A0A288QTU3"/>
<dbReference type="PANTHER" id="PTHR30344:SF1">
    <property type="entry name" value="6-PHOSPHOGLUCONOLACTONASE"/>
    <property type="match status" value="1"/>
</dbReference>
<dbReference type="InterPro" id="IPR050282">
    <property type="entry name" value="Cycloisomerase_2"/>
</dbReference>